<dbReference type="InterPro" id="IPR000515">
    <property type="entry name" value="MetI-like"/>
</dbReference>
<evidence type="ECO:0000256" key="5">
    <source>
        <dbReference type="ARBA" id="ARBA00022989"/>
    </source>
</evidence>
<proteinExistence type="inferred from homology"/>
<evidence type="ECO:0000256" key="4">
    <source>
        <dbReference type="ARBA" id="ARBA00022692"/>
    </source>
</evidence>
<evidence type="ECO:0000256" key="1">
    <source>
        <dbReference type="ARBA" id="ARBA00004651"/>
    </source>
</evidence>
<feature type="domain" description="ABC transmembrane type-1" evidence="8">
    <location>
        <begin position="95"/>
        <end position="304"/>
    </location>
</feature>
<sequence>MYGYFFRRLLGTVPVILVVAVFIFLMLRLTPSDPAAVIAGDNATTEQVAQIRSQLGLDRPMIEQFFIWSARVLTGDFGESFFFKKTVAALIGERIEPTLSLALFTILIAVVVAVPLGVLAAHRHGSWIDRMVMGFSVLGFSVPVFVVGYLLIYLFAVYLNWLPVQGYQRISEGVGGWVQRLILPSVTLSVIYIALIARMTRTSVLEVLSEDYIRTARAKGQIERKVLFRHALRNAAVPIVTVIGLGVALLIGGVVVTESVFTIPGLGRLTVDAVLARDYPTIQAVILLFSFVYVMINLAVDMIYTVLDPRIRY</sequence>
<feature type="transmembrane region" description="Helical" evidence="7">
    <location>
        <begin position="177"/>
        <end position="197"/>
    </location>
</feature>
<accession>A0ABU8B8M8</accession>
<feature type="transmembrane region" description="Helical" evidence="7">
    <location>
        <begin position="235"/>
        <end position="261"/>
    </location>
</feature>
<keyword evidence="4 7" id="KW-0812">Transmembrane</keyword>
<protein>
    <submittedName>
        <fullName evidence="9">Peptide/nickel transport system permease protein</fullName>
    </submittedName>
</protein>
<keyword evidence="2 7" id="KW-0813">Transport</keyword>
<dbReference type="PANTHER" id="PTHR43163:SF3">
    <property type="entry name" value="PEPTIDE ABC TRANSPORTER PERMEASE PROTEIN"/>
    <property type="match status" value="1"/>
</dbReference>
<reference evidence="9 10" key="1">
    <citation type="submission" date="2024-02" db="EMBL/GenBank/DDBJ databases">
        <title>Adaptive strategies in a cosmopolitan and abundant soil bacterium.</title>
        <authorList>
            <person name="Carini P."/>
        </authorList>
    </citation>
    <scope>NUCLEOTIDE SEQUENCE [LARGE SCALE GENOMIC DNA]</scope>
    <source>
        <strain evidence="9 10">AZCC 1608</strain>
    </source>
</reference>
<evidence type="ECO:0000256" key="2">
    <source>
        <dbReference type="ARBA" id="ARBA00022448"/>
    </source>
</evidence>
<dbReference type="Pfam" id="PF19300">
    <property type="entry name" value="BPD_transp_1_N"/>
    <property type="match status" value="1"/>
</dbReference>
<dbReference type="InterPro" id="IPR045621">
    <property type="entry name" value="BPD_transp_1_N"/>
</dbReference>
<comment type="subcellular location">
    <subcellularLocation>
        <location evidence="1 7">Cell membrane</location>
        <topology evidence="1 7">Multi-pass membrane protein</topology>
    </subcellularLocation>
</comment>
<feature type="transmembrane region" description="Helical" evidence="7">
    <location>
        <begin position="9"/>
        <end position="27"/>
    </location>
</feature>
<evidence type="ECO:0000256" key="3">
    <source>
        <dbReference type="ARBA" id="ARBA00022475"/>
    </source>
</evidence>
<evidence type="ECO:0000313" key="9">
    <source>
        <dbReference type="EMBL" id="MEH2554497.1"/>
    </source>
</evidence>
<evidence type="ECO:0000313" key="10">
    <source>
        <dbReference type="Proteomes" id="UP001364224"/>
    </source>
</evidence>
<dbReference type="PROSITE" id="PS50928">
    <property type="entry name" value="ABC_TM1"/>
    <property type="match status" value="1"/>
</dbReference>
<dbReference type="CDD" id="cd06261">
    <property type="entry name" value="TM_PBP2"/>
    <property type="match status" value="1"/>
</dbReference>
<gene>
    <name evidence="9" type="ORF">V1286_002026</name>
</gene>
<name>A0ABU8B8M8_9BRAD</name>
<dbReference type="Gene3D" id="1.10.3720.10">
    <property type="entry name" value="MetI-like"/>
    <property type="match status" value="1"/>
</dbReference>
<dbReference type="PANTHER" id="PTHR43163">
    <property type="entry name" value="DIPEPTIDE TRANSPORT SYSTEM PERMEASE PROTEIN DPPB-RELATED"/>
    <property type="match status" value="1"/>
</dbReference>
<evidence type="ECO:0000256" key="7">
    <source>
        <dbReference type="RuleBase" id="RU363032"/>
    </source>
</evidence>
<comment type="similarity">
    <text evidence="7">Belongs to the binding-protein-dependent transport system permease family.</text>
</comment>
<organism evidence="9 10">
    <name type="scientific">Bradyrhizobium algeriense</name>
    <dbReference type="NCBI Taxonomy" id="634784"/>
    <lineage>
        <taxon>Bacteria</taxon>
        <taxon>Pseudomonadati</taxon>
        <taxon>Pseudomonadota</taxon>
        <taxon>Alphaproteobacteria</taxon>
        <taxon>Hyphomicrobiales</taxon>
        <taxon>Nitrobacteraceae</taxon>
        <taxon>Bradyrhizobium</taxon>
    </lineage>
</organism>
<keyword evidence="5 7" id="KW-1133">Transmembrane helix</keyword>
<evidence type="ECO:0000259" key="8">
    <source>
        <dbReference type="PROSITE" id="PS50928"/>
    </source>
</evidence>
<dbReference type="SUPFAM" id="SSF161098">
    <property type="entry name" value="MetI-like"/>
    <property type="match status" value="1"/>
</dbReference>
<keyword evidence="6 7" id="KW-0472">Membrane</keyword>
<evidence type="ECO:0000256" key="6">
    <source>
        <dbReference type="ARBA" id="ARBA00023136"/>
    </source>
</evidence>
<dbReference type="EMBL" id="JAZHRV010000001">
    <property type="protein sequence ID" value="MEH2554497.1"/>
    <property type="molecule type" value="Genomic_DNA"/>
</dbReference>
<comment type="caution">
    <text evidence="9">The sequence shown here is derived from an EMBL/GenBank/DDBJ whole genome shotgun (WGS) entry which is preliminary data.</text>
</comment>
<feature type="transmembrane region" description="Helical" evidence="7">
    <location>
        <begin position="281"/>
        <end position="307"/>
    </location>
</feature>
<dbReference type="Proteomes" id="UP001364224">
    <property type="component" value="Unassembled WGS sequence"/>
</dbReference>
<keyword evidence="10" id="KW-1185">Reference proteome</keyword>
<feature type="transmembrane region" description="Helical" evidence="7">
    <location>
        <begin position="99"/>
        <end position="120"/>
    </location>
</feature>
<dbReference type="InterPro" id="IPR035906">
    <property type="entry name" value="MetI-like_sf"/>
</dbReference>
<feature type="transmembrane region" description="Helical" evidence="7">
    <location>
        <begin position="132"/>
        <end position="157"/>
    </location>
</feature>
<dbReference type="RefSeq" id="WP_334479273.1">
    <property type="nucleotide sequence ID" value="NZ_JAZHRV010000001.1"/>
</dbReference>
<dbReference type="Pfam" id="PF00528">
    <property type="entry name" value="BPD_transp_1"/>
    <property type="match status" value="1"/>
</dbReference>
<keyword evidence="3" id="KW-1003">Cell membrane</keyword>